<organism evidence="1 2">
    <name type="scientific">Spiroplasma phoeniceum P40</name>
    <dbReference type="NCBI Taxonomy" id="1276259"/>
    <lineage>
        <taxon>Bacteria</taxon>
        <taxon>Bacillati</taxon>
        <taxon>Mycoplasmatota</taxon>
        <taxon>Mollicutes</taxon>
        <taxon>Entomoplasmatales</taxon>
        <taxon>Spiroplasmataceae</taxon>
        <taxon>Spiroplasma</taxon>
    </lineage>
</organism>
<proteinExistence type="predicted"/>
<protein>
    <submittedName>
        <fullName evidence="1">Uncharacterized protein</fullName>
    </submittedName>
</protein>
<dbReference type="EMBL" id="CP031088">
    <property type="protein sequence ID" value="AXF95519.1"/>
    <property type="molecule type" value="Genomic_DNA"/>
</dbReference>
<reference evidence="2" key="1">
    <citation type="submission" date="2018-07" db="EMBL/GenBank/DDBJ databases">
        <title>Complete Genome Sequence of Spiroplasma phoeniceum.</title>
        <authorList>
            <person name="Davis R.E."/>
            <person name="Shao J.Y."/>
            <person name="Zhao Y."/>
            <person name="Silver A."/>
            <person name="Stump z."/>
            <person name="Gasparich G."/>
        </authorList>
    </citation>
    <scope>NUCLEOTIDE SEQUENCE [LARGE SCALE GENOMIC DNA]</scope>
    <source>
        <strain evidence="2">P40</strain>
    </source>
</reference>
<dbReference type="Proteomes" id="UP000253689">
    <property type="component" value="Chromosome"/>
</dbReference>
<keyword evidence="2" id="KW-1185">Reference proteome</keyword>
<sequence length="65" mass="7653">MNGIGITVIRGTTKVNDKNLNKRTFDLGNWLKENNPQTYDSLFLGKERQFALEKYSYRKELIEKN</sequence>
<gene>
    <name evidence="1" type="ORF">SDAV_00525</name>
</gene>
<evidence type="ECO:0000313" key="2">
    <source>
        <dbReference type="Proteomes" id="UP000253689"/>
    </source>
</evidence>
<dbReference type="AlphaFoldDB" id="A0A345DMT1"/>
<name>A0A345DMT1_9MOLU</name>
<accession>A0A345DMT1</accession>
<evidence type="ECO:0000313" key="1">
    <source>
        <dbReference type="EMBL" id="AXF95519.1"/>
    </source>
</evidence>
<dbReference type="KEGG" id="sphh:SDAV_00525"/>